<feature type="compositionally biased region" description="Low complexity" evidence="1">
    <location>
        <begin position="12"/>
        <end position="47"/>
    </location>
</feature>
<keyword evidence="3" id="KW-1185">Reference proteome</keyword>
<proteinExistence type="predicted"/>
<dbReference type="AlphaFoldDB" id="A0A8H7PSV6"/>
<dbReference type="EMBL" id="JAEPQZ010000007">
    <property type="protein sequence ID" value="KAG2179275.1"/>
    <property type="molecule type" value="Genomic_DNA"/>
</dbReference>
<dbReference type="Proteomes" id="UP000654370">
    <property type="component" value="Unassembled WGS sequence"/>
</dbReference>
<evidence type="ECO:0000313" key="3">
    <source>
        <dbReference type="Proteomes" id="UP000654370"/>
    </source>
</evidence>
<name>A0A8H7PSV6_MORIS</name>
<evidence type="ECO:0000256" key="1">
    <source>
        <dbReference type="SAM" id="MobiDB-lite"/>
    </source>
</evidence>
<feature type="compositionally biased region" description="Polar residues" evidence="1">
    <location>
        <begin position="1"/>
        <end position="11"/>
    </location>
</feature>
<sequence length="98" mass="10764">MRNFGNNSLQVSTDNSNRSNSSASNDSFSVEGNTLNNTQSNTLNNHNNGRKRAHSGQTKAHPMTPDSNENAGKRKDVSGITRPDLQRSVPTFLSKLYK</sequence>
<organism evidence="2 3">
    <name type="scientific">Mortierella isabellina</name>
    <name type="common">Filamentous fungus</name>
    <name type="synonym">Umbelopsis isabellina</name>
    <dbReference type="NCBI Taxonomy" id="91625"/>
    <lineage>
        <taxon>Eukaryota</taxon>
        <taxon>Fungi</taxon>
        <taxon>Fungi incertae sedis</taxon>
        <taxon>Mucoromycota</taxon>
        <taxon>Mucoromycotina</taxon>
        <taxon>Umbelopsidomycetes</taxon>
        <taxon>Umbelopsidales</taxon>
        <taxon>Umbelopsidaceae</taxon>
        <taxon>Umbelopsis</taxon>
    </lineage>
</organism>
<comment type="caution">
    <text evidence="2">The sequence shown here is derived from an EMBL/GenBank/DDBJ whole genome shotgun (WGS) entry which is preliminary data.</text>
</comment>
<reference evidence="2" key="1">
    <citation type="submission" date="2020-12" db="EMBL/GenBank/DDBJ databases">
        <title>Metabolic potential, ecology and presence of endohyphal bacteria is reflected in genomic diversity of Mucoromycotina.</title>
        <authorList>
            <person name="Muszewska A."/>
            <person name="Okrasinska A."/>
            <person name="Steczkiewicz K."/>
            <person name="Drgas O."/>
            <person name="Orlowska M."/>
            <person name="Perlinska-Lenart U."/>
            <person name="Aleksandrzak-Piekarczyk T."/>
            <person name="Szatraj K."/>
            <person name="Zielenkiewicz U."/>
            <person name="Pilsyk S."/>
            <person name="Malc E."/>
            <person name="Mieczkowski P."/>
            <person name="Kruszewska J.S."/>
            <person name="Biernat P."/>
            <person name="Pawlowska J."/>
        </authorList>
    </citation>
    <scope>NUCLEOTIDE SEQUENCE</scope>
    <source>
        <strain evidence="2">WA0000067209</strain>
    </source>
</reference>
<evidence type="ECO:0000313" key="2">
    <source>
        <dbReference type="EMBL" id="KAG2179275.1"/>
    </source>
</evidence>
<feature type="region of interest" description="Disordered" evidence="1">
    <location>
        <begin position="1"/>
        <end position="98"/>
    </location>
</feature>
<gene>
    <name evidence="2" type="ORF">INT43_002125</name>
</gene>
<protein>
    <submittedName>
        <fullName evidence="2">Uncharacterized protein</fullName>
    </submittedName>
</protein>
<accession>A0A8H7PSV6</accession>